<accession>A0A561BU47</accession>
<feature type="transmembrane region" description="Helical" evidence="1">
    <location>
        <begin position="43"/>
        <end position="59"/>
    </location>
</feature>
<keyword evidence="1" id="KW-1133">Transmembrane helix</keyword>
<protein>
    <submittedName>
        <fullName evidence="2">Uncharacterized protein</fullName>
    </submittedName>
</protein>
<dbReference type="Proteomes" id="UP000318380">
    <property type="component" value="Unassembled WGS sequence"/>
</dbReference>
<dbReference type="RefSeq" id="WP_145807882.1">
    <property type="nucleotide sequence ID" value="NZ_VIVK01000001.1"/>
</dbReference>
<evidence type="ECO:0000313" key="3">
    <source>
        <dbReference type="Proteomes" id="UP000318380"/>
    </source>
</evidence>
<proteinExistence type="predicted"/>
<name>A0A561BU47_9ACTN</name>
<dbReference type="EMBL" id="VIVK01000001">
    <property type="protein sequence ID" value="TWD82368.1"/>
    <property type="molecule type" value="Genomic_DNA"/>
</dbReference>
<dbReference type="AlphaFoldDB" id="A0A561BU47"/>
<evidence type="ECO:0000256" key="1">
    <source>
        <dbReference type="SAM" id="Phobius"/>
    </source>
</evidence>
<keyword evidence="1" id="KW-0812">Transmembrane</keyword>
<gene>
    <name evidence="2" type="ORF">FB561_3498</name>
</gene>
<organism evidence="2 3">
    <name type="scientific">Kribbella amoyensis</name>
    <dbReference type="NCBI Taxonomy" id="996641"/>
    <lineage>
        <taxon>Bacteria</taxon>
        <taxon>Bacillati</taxon>
        <taxon>Actinomycetota</taxon>
        <taxon>Actinomycetes</taxon>
        <taxon>Propionibacteriales</taxon>
        <taxon>Kribbellaceae</taxon>
        <taxon>Kribbella</taxon>
    </lineage>
</organism>
<evidence type="ECO:0000313" key="2">
    <source>
        <dbReference type="EMBL" id="TWD82368.1"/>
    </source>
</evidence>
<keyword evidence="1" id="KW-0472">Membrane</keyword>
<keyword evidence="3" id="KW-1185">Reference proteome</keyword>
<comment type="caution">
    <text evidence="2">The sequence shown here is derived from an EMBL/GenBank/DDBJ whole genome shotgun (WGS) entry which is preliminary data.</text>
</comment>
<feature type="transmembrane region" description="Helical" evidence="1">
    <location>
        <begin position="21"/>
        <end position="37"/>
    </location>
</feature>
<reference evidence="2 3" key="1">
    <citation type="submission" date="2019-06" db="EMBL/GenBank/DDBJ databases">
        <title>Sequencing the genomes of 1000 actinobacteria strains.</title>
        <authorList>
            <person name="Klenk H.-P."/>
        </authorList>
    </citation>
    <scope>NUCLEOTIDE SEQUENCE [LARGE SCALE GENOMIC DNA]</scope>
    <source>
        <strain evidence="2 3">DSM 24683</strain>
    </source>
</reference>
<sequence>MTQARRWAVRRLRAEILRLRIGMGLIVGAGLVLLFLIDHPMPGLLVVLGGFFLQAAVSSRTRRLRHLEHSLRADD</sequence>